<dbReference type="EMBL" id="LNXV01000003">
    <property type="protein sequence ID" value="KTC87040.1"/>
    <property type="molecule type" value="Genomic_DNA"/>
</dbReference>
<proteinExistence type="predicted"/>
<comment type="caution">
    <text evidence="1">The sequence shown here is derived from an EMBL/GenBank/DDBJ whole genome shotgun (WGS) entry which is preliminary data.</text>
</comment>
<sequence length="181" mass="20997">MLKNKKKASEGMESLINQGSLEFPDSPDDLTNTYIQGMGTEYMEKAKQIDKKNFIVKLFSAYINQPAAQKLINYKKQSQPNEKWEFLADLYKELKCHDEKLAIDIRTLFQSVFQCNILIKIKCHENHSAYLSMKDVSDSLKGISSRYFLKHYIELYNALDNSYQRKDSSPSSQDLSLITYP</sequence>
<name>A0A0W0SUL7_9GAMM</name>
<dbReference type="PATRIC" id="fig|29422.6.peg.282"/>
<organism evidence="1 2">
    <name type="scientific">Legionella brunensis</name>
    <dbReference type="NCBI Taxonomy" id="29422"/>
    <lineage>
        <taxon>Bacteria</taxon>
        <taxon>Pseudomonadati</taxon>
        <taxon>Pseudomonadota</taxon>
        <taxon>Gammaproteobacteria</taxon>
        <taxon>Legionellales</taxon>
        <taxon>Legionellaceae</taxon>
        <taxon>Legionella</taxon>
    </lineage>
</organism>
<dbReference type="OrthoDB" id="9922791at2"/>
<accession>A0A0W0SUL7</accession>
<reference evidence="1 2" key="1">
    <citation type="submission" date="2015-11" db="EMBL/GenBank/DDBJ databases">
        <title>Genomic analysis of 38 Legionella species identifies large and diverse effector repertoires.</title>
        <authorList>
            <person name="Burstein D."/>
            <person name="Amaro F."/>
            <person name="Zusman T."/>
            <person name="Lifshitz Z."/>
            <person name="Cohen O."/>
            <person name="Gilbert J.A."/>
            <person name="Pupko T."/>
            <person name="Shuman H.A."/>
            <person name="Segal G."/>
        </authorList>
    </citation>
    <scope>NUCLEOTIDE SEQUENCE [LARGE SCALE GENOMIC DNA]</scope>
    <source>
        <strain evidence="1 2">ATCC 43878</strain>
    </source>
</reference>
<dbReference type="AlphaFoldDB" id="A0A0W0SUL7"/>
<evidence type="ECO:0000313" key="1">
    <source>
        <dbReference type="EMBL" id="KTC87040.1"/>
    </source>
</evidence>
<gene>
    <name evidence="1" type="ORF">Lbru_0269</name>
</gene>
<evidence type="ECO:0000313" key="2">
    <source>
        <dbReference type="Proteomes" id="UP000054742"/>
    </source>
</evidence>
<dbReference type="Proteomes" id="UP000054742">
    <property type="component" value="Unassembled WGS sequence"/>
</dbReference>
<keyword evidence="2" id="KW-1185">Reference proteome</keyword>
<protein>
    <submittedName>
        <fullName evidence="1">Uncharacterized protein</fullName>
    </submittedName>
</protein>
<dbReference type="RefSeq" id="WP_058440376.1">
    <property type="nucleotide sequence ID" value="NZ_CAAAHU010000001.1"/>
</dbReference>